<evidence type="ECO:0000313" key="2">
    <source>
        <dbReference type="Proteomes" id="UP000823388"/>
    </source>
</evidence>
<dbReference type="AlphaFoldDB" id="A0A8T0VND5"/>
<reference evidence="1" key="1">
    <citation type="submission" date="2020-05" db="EMBL/GenBank/DDBJ databases">
        <title>WGS assembly of Panicum virgatum.</title>
        <authorList>
            <person name="Lovell J.T."/>
            <person name="Jenkins J."/>
            <person name="Shu S."/>
            <person name="Juenger T.E."/>
            <person name="Schmutz J."/>
        </authorList>
    </citation>
    <scope>NUCLEOTIDE SEQUENCE</scope>
    <source>
        <strain evidence="1">AP13</strain>
    </source>
</reference>
<gene>
    <name evidence="1" type="ORF">PVAP13_2NG273903</name>
</gene>
<sequence>MAPTLQDVAMLLGLPTTGDAVGPRVVPSTWLEDLEERFAGVATTIDPEDFNEHPQSKGPSKSWLLQFQVQFRTKRCVDVFYGFEIPHVFLILNVRTSLQPDLLAADADEYSVTRLLEAYLLWLFRYIM</sequence>
<keyword evidence="2" id="KW-1185">Reference proteome</keyword>
<evidence type="ECO:0000313" key="1">
    <source>
        <dbReference type="EMBL" id="KAG2633189.1"/>
    </source>
</evidence>
<comment type="caution">
    <text evidence="1">The sequence shown here is derived from an EMBL/GenBank/DDBJ whole genome shotgun (WGS) entry which is preliminary data.</text>
</comment>
<dbReference type="Proteomes" id="UP000823388">
    <property type="component" value="Chromosome 2N"/>
</dbReference>
<organism evidence="1 2">
    <name type="scientific">Panicum virgatum</name>
    <name type="common">Blackwell switchgrass</name>
    <dbReference type="NCBI Taxonomy" id="38727"/>
    <lineage>
        <taxon>Eukaryota</taxon>
        <taxon>Viridiplantae</taxon>
        <taxon>Streptophyta</taxon>
        <taxon>Embryophyta</taxon>
        <taxon>Tracheophyta</taxon>
        <taxon>Spermatophyta</taxon>
        <taxon>Magnoliopsida</taxon>
        <taxon>Liliopsida</taxon>
        <taxon>Poales</taxon>
        <taxon>Poaceae</taxon>
        <taxon>PACMAD clade</taxon>
        <taxon>Panicoideae</taxon>
        <taxon>Panicodae</taxon>
        <taxon>Paniceae</taxon>
        <taxon>Panicinae</taxon>
        <taxon>Panicum</taxon>
        <taxon>Panicum sect. Hiantes</taxon>
    </lineage>
</organism>
<name>A0A8T0VND5_PANVG</name>
<accession>A0A8T0VND5</accession>
<proteinExistence type="predicted"/>
<protein>
    <submittedName>
        <fullName evidence="1">Uncharacterized protein</fullName>
    </submittedName>
</protein>
<dbReference type="EMBL" id="CM029040">
    <property type="protein sequence ID" value="KAG2633189.1"/>
    <property type="molecule type" value="Genomic_DNA"/>
</dbReference>